<dbReference type="EMBL" id="JAZHOG010000008">
    <property type="protein sequence ID" value="MEJ8568403.1"/>
    <property type="molecule type" value="Genomic_DNA"/>
</dbReference>
<name>A0AAW9RDU3_9GAMM</name>
<comment type="caution">
    <text evidence="1">The sequence shown here is derived from an EMBL/GenBank/DDBJ whole genome shotgun (WGS) entry which is preliminary data.</text>
</comment>
<evidence type="ECO:0000313" key="2">
    <source>
        <dbReference type="Proteomes" id="UP001359886"/>
    </source>
</evidence>
<accession>A0AAW9RDU3</accession>
<organism evidence="1 2">
    <name type="scientific">Elongatibacter sediminis</name>
    <dbReference type="NCBI Taxonomy" id="3119006"/>
    <lineage>
        <taxon>Bacteria</taxon>
        <taxon>Pseudomonadati</taxon>
        <taxon>Pseudomonadota</taxon>
        <taxon>Gammaproteobacteria</taxon>
        <taxon>Chromatiales</taxon>
        <taxon>Wenzhouxiangellaceae</taxon>
        <taxon>Elongatibacter</taxon>
    </lineage>
</organism>
<dbReference type="AlphaFoldDB" id="A0AAW9RDU3"/>
<gene>
    <name evidence="1" type="ORF">V3330_12275</name>
</gene>
<protein>
    <submittedName>
        <fullName evidence="1">Uncharacterized protein</fullName>
    </submittedName>
</protein>
<proteinExistence type="predicted"/>
<dbReference type="Proteomes" id="UP001359886">
    <property type="component" value="Unassembled WGS sequence"/>
</dbReference>
<dbReference type="RefSeq" id="WP_354695727.1">
    <property type="nucleotide sequence ID" value="NZ_JAZHOG010000008.1"/>
</dbReference>
<sequence>MSMWTAIALIAIAGIASEAYRQRTKDKLSRADQESLDAINRRIDSIESELRKRVETLERIVTDRSQDLKREFDRLDKTG</sequence>
<keyword evidence="2" id="KW-1185">Reference proteome</keyword>
<reference evidence="1 2" key="1">
    <citation type="submission" date="2024-02" db="EMBL/GenBank/DDBJ databases">
        <title>A novel Wenzhouxiangellaceae bacterium, isolated from coastal sediments.</title>
        <authorList>
            <person name="Du Z.-J."/>
            <person name="Ye Y.-Q."/>
            <person name="Zhang X.-Y."/>
        </authorList>
    </citation>
    <scope>NUCLEOTIDE SEQUENCE [LARGE SCALE GENOMIC DNA]</scope>
    <source>
        <strain evidence="1 2">CH-27</strain>
    </source>
</reference>
<evidence type="ECO:0000313" key="1">
    <source>
        <dbReference type="EMBL" id="MEJ8568403.1"/>
    </source>
</evidence>